<protein>
    <submittedName>
        <fullName evidence="2">Uncharacterized protein</fullName>
    </submittedName>
</protein>
<proteinExistence type="predicted"/>
<evidence type="ECO:0000313" key="2">
    <source>
        <dbReference type="EMBL" id="KKN73539.1"/>
    </source>
</evidence>
<comment type="caution">
    <text evidence="2">The sequence shown here is derived from an EMBL/GenBank/DDBJ whole genome shotgun (WGS) entry which is preliminary data.</text>
</comment>
<organism evidence="2">
    <name type="scientific">marine sediment metagenome</name>
    <dbReference type="NCBI Taxonomy" id="412755"/>
    <lineage>
        <taxon>unclassified sequences</taxon>
        <taxon>metagenomes</taxon>
        <taxon>ecological metagenomes</taxon>
    </lineage>
</organism>
<evidence type="ECO:0000256" key="1">
    <source>
        <dbReference type="SAM" id="MobiDB-lite"/>
    </source>
</evidence>
<name>A0A0F9T2S3_9ZZZZ</name>
<dbReference type="AlphaFoldDB" id="A0A0F9T2S3"/>
<sequence length="105" mass="12145">MREKSVDAQPEPSVELNFDPDVPKERADELYIFIRQCLAECVVLMDKYAKTGDHGDAHRIVNTVMQLKTALGRPEWSRMVCRAISGDRMLSEQRREIVRKVLEDI</sequence>
<feature type="region of interest" description="Disordered" evidence="1">
    <location>
        <begin position="1"/>
        <end position="20"/>
    </location>
</feature>
<reference evidence="2" key="1">
    <citation type="journal article" date="2015" name="Nature">
        <title>Complex archaea that bridge the gap between prokaryotes and eukaryotes.</title>
        <authorList>
            <person name="Spang A."/>
            <person name="Saw J.H."/>
            <person name="Jorgensen S.L."/>
            <person name="Zaremba-Niedzwiedzka K."/>
            <person name="Martijn J."/>
            <person name="Lind A.E."/>
            <person name="van Eijk R."/>
            <person name="Schleper C."/>
            <person name="Guy L."/>
            <person name="Ettema T.J."/>
        </authorList>
    </citation>
    <scope>NUCLEOTIDE SEQUENCE</scope>
</reference>
<gene>
    <name evidence="2" type="ORF">LCGC14_0399860</name>
</gene>
<dbReference type="EMBL" id="LAZR01000342">
    <property type="protein sequence ID" value="KKN73539.1"/>
    <property type="molecule type" value="Genomic_DNA"/>
</dbReference>
<accession>A0A0F9T2S3</accession>